<dbReference type="EMBL" id="DVOR01000087">
    <property type="protein sequence ID" value="HIV09014.1"/>
    <property type="molecule type" value="Genomic_DNA"/>
</dbReference>
<protein>
    <submittedName>
        <fullName evidence="2">Uncharacterized protein</fullName>
    </submittedName>
</protein>
<evidence type="ECO:0000313" key="2">
    <source>
        <dbReference type="EMBL" id="HIV09014.1"/>
    </source>
</evidence>
<evidence type="ECO:0000313" key="3">
    <source>
        <dbReference type="Proteomes" id="UP000886845"/>
    </source>
</evidence>
<proteinExistence type="predicted"/>
<sequence length="274" mass="28105">MSLVRALVACFGVVAVAGVCPGQGSEAPSVPPSPFRYQLVTDGQTIWPLDTVATRASVNAATNQVASVEADVADLAGLTETLGARVAALEAALEDVSEDGVWALEGYVNSIGLLSGTPEYEGEIEIVDLTVTASTTDSAKRTLTLWVAFDPAPIVASQVAMVGTATLTESFEEVTYTCSYPTSVGNPNDPSDTRAVYTFAADFPKQSGFAKIVSTEGSAVGVGDYLPITGGLSVNGVNGVDATITADDGTTLVFKGGILVEATPVTTLNAEDNE</sequence>
<evidence type="ECO:0000256" key="1">
    <source>
        <dbReference type="SAM" id="SignalP"/>
    </source>
</evidence>
<reference evidence="2" key="1">
    <citation type="submission" date="2020-10" db="EMBL/GenBank/DDBJ databases">
        <authorList>
            <person name="Gilroy R."/>
        </authorList>
    </citation>
    <scope>NUCLEOTIDE SEQUENCE</scope>
    <source>
        <strain evidence="2">35461</strain>
    </source>
</reference>
<accession>A0A9D1T2U0</accession>
<organism evidence="2 3">
    <name type="scientific">Candidatus Spyradenecus faecavium</name>
    <dbReference type="NCBI Taxonomy" id="2840947"/>
    <lineage>
        <taxon>Bacteria</taxon>
        <taxon>Pseudomonadati</taxon>
        <taxon>Lentisphaerota</taxon>
        <taxon>Lentisphaeria</taxon>
        <taxon>Lentisphaerales</taxon>
        <taxon>Lentisphaeraceae</taxon>
        <taxon>Lentisphaeraceae incertae sedis</taxon>
        <taxon>Candidatus Spyradenecus</taxon>
    </lineage>
</organism>
<dbReference type="AlphaFoldDB" id="A0A9D1T2U0"/>
<gene>
    <name evidence="2" type="ORF">IAC79_02725</name>
</gene>
<comment type="caution">
    <text evidence="2">The sequence shown here is derived from an EMBL/GenBank/DDBJ whole genome shotgun (WGS) entry which is preliminary data.</text>
</comment>
<feature type="chain" id="PRO_5039050381" evidence="1">
    <location>
        <begin position="18"/>
        <end position="274"/>
    </location>
</feature>
<reference evidence="2" key="2">
    <citation type="journal article" date="2021" name="PeerJ">
        <title>Extensive microbial diversity within the chicken gut microbiome revealed by metagenomics and culture.</title>
        <authorList>
            <person name="Gilroy R."/>
            <person name="Ravi A."/>
            <person name="Getino M."/>
            <person name="Pursley I."/>
            <person name="Horton D.L."/>
            <person name="Alikhan N.F."/>
            <person name="Baker D."/>
            <person name="Gharbi K."/>
            <person name="Hall N."/>
            <person name="Watson M."/>
            <person name="Adriaenssens E.M."/>
            <person name="Foster-Nyarko E."/>
            <person name="Jarju S."/>
            <person name="Secka A."/>
            <person name="Antonio M."/>
            <person name="Oren A."/>
            <person name="Chaudhuri R.R."/>
            <person name="La Ragione R."/>
            <person name="Hildebrand F."/>
            <person name="Pallen M.J."/>
        </authorList>
    </citation>
    <scope>NUCLEOTIDE SEQUENCE</scope>
    <source>
        <strain evidence="2">35461</strain>
    </source>
</reference>
<feature type="signal peptide" evidence="1">
    <location>
        <begin position="1"/>
        <end position="17"/>
    </location>
</feature>
<keyword evidence="1" id="KW-0732">Signal</keyword>
<name>A0A9D1T2U0_9BACT</name>
<dbReference type="Proteomes" id="UP000886845">
    <property type="component" value="Unassembled WGS sequence"/>
</dbReference>